<keyword evidence="2 8" id="KW-0863">Zinc-finger</keyword>
<feature type="compositionally biased region" description="Basic residues" evidence="10">
    <location>
        <begin position="239"/>
        <end position="250"/>
    </location>
</feature>
<evidence type="ECO:0000256" key="3">
    <source>
        <dbReference type="ARBA" id="ARBA00022833"/>
    </source>
</evidence>
<evidence type="ECO:0000313" key="12">
    <source>
        <dbReference type="EMBL" id="KAJ9693920.1"/>
    </source>
</evidence>
<dbReference type="PANTHER" id="PTHR31992">
    <property type="entry name" value="DOF ZINC FINGER PROTEIN DOF1.4-RELATED"/>
    <property type="match status" value="1"/>
</dbReference>
<dbReference type="GO" id="GO:0008270">
    <property type="term" value="F:zinc ion binding"/>
    <property type="evidence" value="ECO:0007669"/>
    <property type="project" value="UniProtKB-KW"/>
</dbReference>
<comment type="function">
    <text evidence="9">Transcription factor that binds specifically to a 5'-AA[AG]G-3' consensus core sequence.</text>
</comment>
<evidence type="ECO:0000256" key="4">
    <source>
        <dbReference type="ARBA" id="ARBA00023015"/>
    </source>
</evidence>
<dbReference type="GO" id="GO:0005634">
    <property type="term" value="C:nucleus"/>
    <property type="evidence" value="ECO:0007669"/>
    <property type="project" value="UniProtKB-SubCell"/>
</dbReference>
<proteinExistence type="predicted"/>
<keyword evidence="13" id="KW-1185">Reference proteome</keyword>
<keyword evidence="7 8" id="KW-0539">Nucleus</keyword>
<organism evidence="12 13">
    <name type="scientific">Vitis rotundifolia</name>
    <name type="common">Muscadine grape</name>
    <dbReference type="NCBI Taxonomy" id="103349"/>
    <lineage>
        <taxon>Eukaryota</taxon>
        <taxon>Viridiplantae</taxon>
        <taxon>Streptophyta</taxon>
        <taxon>Embryophyta</taxon>
        <taxon>Tracheophyta</taxon>
        <taxon>Spermatophyta</taxon>
        <taxon>Magnoliopsida</taxon>
        <taxon>eudicotyledons</taxon>
        <taxon>Gunneridae</taxon>
        <taxon>Pentapetalae</taxon>
        <taxon>rosids</taxon>
        <taxon>Vitales</taxon>
        <taxon>Vitaceae</taxon>
        <taxon>Viteae</taxon>
        <taxon>Vitis</taxon>
    </lineage>
</organism>
<dbReference type="InterPro" id="IPR045174">
    <property type="entry name" value="Dof"/>
</dbReference>
<comment type="subcellular location">
    <subcellularLocation>
        <location evidence="8 9">Nucleus</location>
    </subcellularLocation>
</comment>
<dbReference type="PANTHER" id="PTHR31992:SF111">
    <property type="entry name" value="DOF ZINC FINGER PROTEIN DOF3.5"/>
    <property type="match status" value="1"/>
</dbReference>
<dbReference type="AlphaFoldDB" id="A0AA38ZS40"/>
<keyword evidence="6 9" id="KW-0804">Transcription</keyword>
<evidence type="ECO:0000313" key="13">
    <source>
        <dbReference type="Proteomes" id="UP001168098"/>
    </source>
</evidence>
<sequence>MTWHLRPPVQPSQQPEQGVPLVQNPFNCQCNHYRCCNSPKFLLFMSIINSNSRKTFHMCRNSSKLNMFNLKFYISEGIQDSGMSLQQYFSSPEAIQSLLCDRDKLCQLLEQHPKLMQMLQPSPIGISTLRANGKGFSQMARCVSDELPKGITEFLLLFHICDVSEQPQNKPSSGTVVNVSSAQPLGNSNIKLLEEWRHIFINHDEETSGVGAEALAPTSTLISTNAITPLVKTPTPTIRSRRPSRSRKQPYPHGKCDITNYVMEGGVWKANVEISPNCPRCGSSSTKFCYYNNYSLTQPRYFCKGCRRYWTKGGSLRNVPVGGGCRKNRRGKSFRILTDRLASKGLASDPDPDPSGSALVDSTTTPSGLHNASASNIDLALVYANFLNQKPEPKSTGFEMPELPCEFHPSFQLSSTLSTSNTSLDSSHIQLPPDTHLSEDNQVYLSGFHPIHTHHDHDSANIYGLPPLPGQEVASQGMLWPISQVMVQNQTLHETQLPALHPEAAQHPNHVAVIAGNWSPFDLSYYETFSRP</sequence>
<dbReference type="Proteomes" id="UP001168098">
    <property type="component" value="Unassembled WGS sequence"/>
</dbReference>
<keyword evidence="3 9" id="KW-0862">Zinc</keyword>
<dbReference type="Pfam" id="PF02701">
    <property type="entry name" value="Zn_ribbon_Dof"/>
    <property type="match status" value="1"/>
</dbReference>
<feature type="region of interest" description="Disordered" evidence="10">
    <location>
        <begin position="233"/>
        <end position="253"/>
    </location>
</feature>
<evidence type="ECO:0000256" key="5">
    <source>
        <dbReference type="ARBA" id="ARBA00023125"/>
    </source>
</evidence>
<dbReference type="PROSITE" id="PS50884">
    <property type="entry name" value="ZF_DOF_2"/>
    <property type="match status" value="1"/>
</dbReference>
<dbReference type="GO" id="GO:0003700">
    <property type="term" value="F:DNA-binding transcription factor activity"/>
    <property type="evidence" value="ECO:0007669"/>
    <property type="project" value="UniProtKB-UniRule"/>
</dbReference>
<comment type="caution">
    <text evidence="12">The sequence shown here is derived from an EMBL/GenBank/DDBJ whole genome shotgun (WGS) entry which is preliminary data.</text>
</comment>
<keyword evidence="1 9" id="KW-0479">Metal-binding</keyword>
<protein>
    <recommendedName>
        <fullName evidence="9">Dof zinc finger protein</fullName>
    </recommendedName>
</protein>
<evidence type="ECO:0000256" key="10">
    <source>
        <dbReference type="SAM" id="MobiDB-lite"/>
    </source>
</evidence>
<dbReference type="PROSITE" id="PS01361">
    <property type="entry name" value="ZF_DOF_1"/>
    <property type="match status" value="1"/>
</dbReference>
<evidence type="ECO:0000256" key="7">
    <source>
        <dbReference type="ARBA" id="ARBA00023242"/>
    </source>
</evidence>
<dbReference type="InterPro" id="IPR003851">
    <property type="entry name" value="Znf_Dof"/>
</dbReference>
<feature type="domain" description="Dof-type" evidence="11">
    <location>
        <begin position="276"/>
        <end position="330"/>
    </location>
</feature>
<name>A0AA38ZS40_VITRO</name>
<evidence type="ECO:0000256" key="1">
    <source>
        <dbReference type="ARBA" id="ARBA00022723"/>
    </source>
</evidence>
<dbReference type="EMBL" id="JARBHA010000008">
    <property type="protein sequence ID" value="KAJ9693920.1"/>
    <property type="molecule type" value="Genomic_DNA"/>
</dbReference>
<accession>A0AA38ZS40</accession>
<keyword evidence="5 8" id="KW-0238">DNA-binding</keyword>
<evidence type="ECO:0000259" key="11">
    <source>
        <dbReference type="PROSITE" id="PS50884"/>
    </source>
</evidence>
<reference evidence="12 13" key="1">
    <citation type="journal article" date="2023" name="BMC Biotechnol.">
        <title>Vitis rotundifolia cv Carlos genome sequencing.</title>
        <authorList>
            <person name="Huff M."/>
            <person name="Hulse-Kemp A."/>
            <person name="Scheffler B."/>
            <person name="Youngblood R."/>
            <person name="Simpson S."/>
            <person name="Babiker E."/>
            <person name="Staton M."/>
        </authorList>
    </citation>
    <scope>NUCLEOTIDE SEQUENCE [LARGE SCALE GENOMIC DNA]</scope>
    <source>
        <tissue evidence="12">Leaf</tissue>
    </source>
</reference>
<evidence type="ECO:0000256" key="8">
    <source>
        <dbReference type="PROSITE-ProRule" id="PRU00071"/>
    </source>
</evidence>
<evidence type="ECO:0000256" key="9">
    <source>
        <dbReference type="RuleBase" id="RU369094"/>
    </source>
</evidence>
<gene>
    <name evidence="12" type="ORF">PVL29_009748</name>
</gene>
<feature type="region of interest" description="Disordered" evidence="10">
    <location>
        <begin position="343"/>
        <end position="367"/>
    </location>
</feature>
<evidence type="ECO:0000256" key="6">
    <source>
        <dbReference type="ARBA" id="ARBA00023163"/>
    </source>
</evidence>
<keyword evidence="4 9" id="KW-0805">Transcription regulation</keyword>
<dbReference type="GO" id="GO:0003677">
    <property type="term" value="F:DNA binding"/>
    <property type="evidence" value="ECO:0007669"/>
    <property type="project" value="UniProtKB-UniRule"/>
</dbReference>
<evidence type="ECO:0000256" key="2">
    <source>
        <dbReference type="ARBA" id="ARBA00022771"/>
    </source>
</evidence>